<dbReference type="Proteomes" id="UP000183208">
    <property type="component" value="Unassembled WGS sequence"/>
</dbReference>
<evidence type="ECO:0000313" key="1">
    <source>
        <dbReference type="EMBL" id="SEC38505.1"/>
    </source>
</evidence>
<organism evidence="1">
    <name type="scientific">Bradyrhizobium lablabi</name>
    <dbReference type="NCBI Taxonomy" id="722472"/>
    <lineage>
        <taxon>Bacteria</taxon>
        <taxon>Pseudomonadati</taxon>
        <taxon>Pseudomonadota</taxon>
        <taxon>Alphaproteobacteria</taxon>
        <taxon>Hyphomicrobiales</taxon>
        <taxon>Nitrobacteraceae</taxon>
        <taxon>Bradyrhizobium</taxon>
    </lineage>
</organism>
<proteinExistence type="predicted"/>
<dbReference type="EMBL" id="FNTI01000001">
    <property type="protein sequence ID" value="SEC38505.1"/>
    <property type="molecule type" value="Genomic_DNA"/>
</dbReference>
<dbReference type="OrthoDB" id="8244580at2"/>
<dbReference type="AlphaFoldDB" id="A0A1H4S2R6"/>
<gene>
    <name evidence="1" type="ORF">SAMN05444171_1282</name>
</gene>
<protein>
    <submittedName>
        <fullName evidence="1">Uncharacterized protein</fullName>
    </submittedName>
</protein>
<dbReference type="RefSeq" id="WP_083387561.1">
    <property type="nucleotide sequence ID" value="NZ_FNTI01000001.1"/>
</dbReference>
<reference evidence="1" key="1">
    <citation type="submission" date="2016-10" db="EMBL/GenBank/DDBJ databases">
        <authorList>
            <person name="de Groot N.N."/>
        </authorList>
    </citation>
    <scope>NUCLEOTIDE SEQUENCE [LARGE SCALE GENOMIC DNA]</scope>
    <source>
        <strain evidence="1">GAS522</strain>
    </source>
</reference>
<name>A0A1H4S2R6_9BRAD</name>
<sequence>MTQAPRSETEVRSGFTPARRLAKDKSKLLAGLDAARLRQQQMEKLLRDLSNAVKLLDQSIDAETRSVSIRDPSHFAFPMIARTMVARRDNLRATIAALTEERKKSCLLEPAAA</sequence>
<accession>A0A1H4S2R6</accession>